<name>A0A4R1Q853_9FIRM</name>
<dbReference type="CDD" id="cd00090">
    <property type="entry name" value="HTH_ARSR"/>
    <property type="match status" value="1"/>
</dbReference>
<keyword evidence="4 5" id="KW-0092">Biotin</keyword>
<dbReference type="InterPro" id="IPR036390">
    <property type="entry name" value="WH_DNA-bd_sf"/>
</dbReference>
<keyword evidence="5" id="KW-0804">Transcription</keyword>
<comment type="caution">
    <text evidence="7">The sequence shown here is derived from an EMBL/GenBank/DDBJ whole genome shotgun (WGS) entry which is preliminary data.</text>
</comment>
<dbReference type="OrthoDB" id="9807064at2"/>
<dbReference type="InterPro" id="IPR004143">
    <property type="entry name" value="BPL_LPL_catalytic"/>
</dbReference>
<keyword evidence="2 5" id="KW-0547">Nucleotide-binding</keyword>
<dbReference type="InterPro" id="IPR003142">
    <property type="entry name" value="BPL_C"/>
</dbReference>
<dbReference type="InterPro" id="IPR011991">
    <property type="entry name" value="ArsR-like_HTH"/>
</dbReference>
<evidence type="ECO:0000313" key="7">
    <source>
        <dbReference type="EMBL" id="TCL38349.1"/>
    </source>
</evidence>
<dbReference type="SUPFAM" id="SSF50037">
    <property type="entry name" value="C-terminal domain of transcriptional repressors"/>
    <property type="match status" value="1"/>
</dbReference>
<feature type="binding site" evidence="5">
    <location>
        <begin position="90"/>
        <end position="92"/>
    </location>
    <ligand>
        <name>biotin</name>
        <dbReference type="ChEBI" id="CHEBI:57586"/>
    </ligand>
</feature>
<dbReference type="PROSITE" id="PS51733">
    <property type="entry name" value="BPL_LPL_CATALYTIC"/>
    <property type="match status" value="1"/>
</dbReference>
<keyword evidence="5" id="KW-0678">Repressor</keyword>
<dbReference type="HAMAP" id="MF_00978">
    <property type="entry name" value="Bifunct_BirA"/>
    <property type="match status" value="1"/>
</dbReference>
<keyword evidence="1 5" id="KW-0436">Ligase</keyword>
<dbReference type="RefSeq" id="WP_132078226.1">
    <property type="nucleotide sequence ID" value="NZ_SLUI01000004.1"/>
</dbReference>
<evidence type="ECO:0000259" key="6">
    <source>
        <dbReference type="PROSITE" id="PS51733"/>
    </source>
</evidence>
<comment type="function">
    <text evidence="5">Acts both as a biotin--[acetyl-CoA-carboxylase] ligase and a repressor.</text>
</comment>
<dbReference type="PANTHER" id="PTHR12835:SF5">
    <property type="entry name" value="BIOTIN--PROTEIN LIGASE"/>
    <property type="match status" value="1"/>
</dbReference>
<keyword evidence="5" id="KW-0238">DNA-binding</keyword>
<dbReference type="InterPro" id="IPR013196">
    <property type="entry name" value="HTH_11"/>
</dbReference>
<dbReference type="Gene3D" id="3.30.930.10">
    <property type="entry name" value="Bira Bifunctional Protein, Domain 2"/>
    <property type="match status" value="1"/>
</dbReference>
<proteinExistence type="inferred from homology"/>
<feature type="DNA-binding region" description="H-T-H motif" evidence="5">
    <location>
        <begin position="19"/>
        <end position="38"/>
    </location>
</feature>
<feature type="binding site" evidence="5">
    <location>
        <position position="114"/>
    </location>
    <ligand>
        <name>biotin</name>
        <dbReference type="ChEBI" id="CHEBI:57586"/>
    </ligand>
</feature>
<dbReference type="SUPFAM" id="SSF55681">
    <property type="entry name" value="Class II aaRS and biotin synthetases"/>
    <property type="match status" value="1"/>
</dbReference>
<evidence type="ECO:0000256" key="1">
    <source>
        <dbReference type="ARBA" id="ARBA00022598"/>
    </source>
</evidence>
<evidence type="ECO:0000313" key="8">
    <source>
        <dbReference type="Proteomes" id="UP000295063"/>
    </source>
</evidence>
<dbReference type="AlphaFoldDB" id="A0A4R1Q853"/>
<dbReference type="Gene3D" id="2.30.30.100">
    <property type="match status" value="1"/>
</dbReference>
<dbReference type="GO" id="GO:0004077">
    <property type="term" value="F:biotin--[biotin carboxyl-carrier protein] ligase activity"/>
    <property type="evidence" value="ECO:0007669"/>
    <property type="project" value="UniProtKB-UniRule"/>
</dbReference>
<organism evidence="7 8">
    <name type="scientific">Anaerospora hongkongensis</name>
    <dbReference type="NCBI Taxonomy" id="244830"/>
    <lineage>
        <taxon>Bacteria</taxon>
        <taxon>Bacillati</taxon>
        <taxon>Bacillota</taxon>
        <taxon>Negativicutes</taxon>
        <taxon>Selenomonadales</taxon>
        <taxon>Sporomusaceae</taxon>
        <taxon>Anaerospora</taxon>
    </lineage>
</organism>
<feature type="binding site" evidence="5">
    <location>
        <position position="185"/>
    </location>
    <ligand>
        <name>biotin</name>
        <dbReference type="ChEBI" id="CHEBI:57586"/>
    </ligand>
</feature>
<gene>
    <name evidence="5" type="primary">birA</name>
    <name evidence="7" type="ORF">EV210_104333</name>
</gene>
<dbReference type="InterPro" id="IPR008988">
    <property type="entry name" value="Transcriptional_repressor_C"/>
</dbReference>
<sequence>MRTQILQLLRAHSGQYISGEDLSRMLAVSRTAIWKHIQSLKNEGYAIEAHPRLGYTLRQAPDLLSPKEIESCLHSHSLGRQIHYFSDVGSTNNEAKKIAADGCPEGTIVVAEAQTVGRGRLSRGWFSPYGKGIWLSVVLRPPFQPQQAPKCTLMAAVAVTKAIRSFCDVPCGIKWPNDILYEGKKLVGILTEMSAEMDAINYIVIGMGVNVNTSAEEFPPELAEIATSILAVKNEPVSRLQLLCRILAELELIYQQVIREGFAPVLEEWKTLSVTLGQAVNVIGPDEQYSGTAVTIDEDGALLVETDMGLRKVIAGDVSIRPQAAGNQQSANNS</sequence>
<evidence type="ECO:0000256" key="4">
    <source>
        <dbReference type="ARBA" id="ARBA00023267"/>
    </source>
</evidence>
<evidence type="ECO:0000256" key="3">
    <source>
        <dbReference type="ARBA" id="ARBA00022840"/>
    </source>
</evidence>
<evidence type="ECO:0000256" key="5">
    <source>
        <dbReference type="HAMAP-Rule" id="MF_00978"/>
    </source>
</evidence>
<dbReference type="EMBL" id="SLUI01000004">
    <property type="protein sequence ID" value="TCL38349.1"/>
    <property type="molecule type" value="Genomic_DNA"/>
</dbReference>
<feature type="domain" description="BPL/LPL catalytic" evidence="6">
    <location>
        <begin position="67"/>
        <end position="258"/>
    </location>
</feature>
<evidence type="ECO:0000256" key="2">
    <source>
        <dbReference type="ARBA" id="ARBA00022741"/>
    </source>
</evidence>
<feature type="binding site" evidence="5">
    <location>
        <begin position="118"/>
        <end position="120"/>
    </location>
    <ligand>
        <name>biotin</name>
        <dbReference type="ChEBI" id="CHEBI:57586"/>
    </ligand>
</feature>
<keyword evidence="3 5" id="KW-0067">ATP-binding</keyword>
<accession>A0A4R1Q853</accession>
<dbReference type="CDD" id="cd16442">
    <property type="entry name" value="BPL"/>
    <property type="match status" value="1"/>
</dbReference>
<keyword evidence="8" id="KW-1185">Reference proteome</keyword>
<dbReference type="SUPFAM" id="SSF46785">
    <property type="entry name" value="Winged helix' DNA-binding domain"/>
    <property type="match status" value="1"/>
</dbReference>
<dbReference type="Proteomes" id="UP000295063">
    <property type="component" value="Unassembled WGS sequence"/>
</dbReference>
<protein>
    <recommendedName>
        <fullName evidence="5">Bifunctional ligase/repressor BirA</fullName>
    </recommendedName>
    <alternativeName>
        <fullName evidence="5">Biotin--[acetyl-CoA-carboxylase] ligase</fullName>
        <ecNumber evidence="5">6.3.4.15</ecNumber>
    </alternativeName>
    <alternativeName>
        <fullName evidence="5">Biotin--protein ligase</fullName>
    </alternativeName>
    <alternativeName>
        <fullName evidence="5">Biotin-[acetyl-CoA carboxylase] synthetase</fullName>
    </alternativeName>
</protein>
<dbReference type="GO" id="GO:0005524">
    <property type="term" value="F:ATP binding"/>
    <property type="evidence" value="ECO:0007669"/>
    <property type="project" value="UniProtKB-UniRule"/>
</dbReference>
<comment type="catalytic activity">
    <reaction evidence="5">
        <text>biotin + L-lysyl-[protein] + ATP = N(6)-biotinyl-L-lysyl-[protein] + AMP + diphosphate + H(+)</text>
        <dbReference type="Rhea" id="RHEA:11756"/>
        <dbReference type="Rhea" id="RHEA-COMP:9752"/>
        <dbReference type="Rhea" id="RHEA-COMP:10505"/>
        <dbReference type="ChEBI" id="CHEBI:15378"/>
        <dbReference type="ChEBI" id="CHEBI:29969"/>
        <dbReference type="ChEBI" id="CHEBI:30616"/>
        <dbReference type="ChEBI" id="CHEBI:33019"/>
        <dbReference type="ChEBI" id="CHEBI:57586"/>
        <dbReference type="ChEBI" id="CHEBI:83144"/>
        <dbReference type="ChEBI" id="CHEBI:456215"/>
        <dbReference type="EC" id="6.3.4.15"/>
    </reaction>
</comment>
<dbReference type="NCBIfam" id="TIGR00121">
    <property type="entry name" value="birA_ligase"/>
    <property type="match status" value="1"/>
</dbReference>
<dbReference type="PANTHER" id="PTHR12835">
    <property type="entry name" value="BIOTIN PROTEIN LIGASE"/>
    <property type="match status" value="1"/>
</dbReference>
<dbReference type="InterPro" id="IPR030855">
    <property type="entry name" value="Bifunct_BirA"/>
</dbReference>
<dbReference type="GO" id="GO:0009249">
    <property type="term" value="P:protein lipoylation"/>
    <property type="evidence" value="ECO:0007669"/>
    <property type="project" value="UniProtKB-ARBA"/>
</dbReference>
<dbReference type="GO" id="GO:0006355">
    <property type="term" value="P:regulation of DNA-templated transcription"/>
    <property type="evidence" value="ECO:0007669"/>
    <property type="project" value="UniProtKB-UniRule"/>
</dbReference>
<dbReference type="InterPro" id="IPR036388">
    <property type="entry name" value="WH-like_DNA-bd_sf"/>
</dbReference>
<keyword evidence="5" id="KW-0805">Transcription regulation</keyword>
<dbReference type="Pfam" id="PF08279">
    <property type="entry name" value="HTH_11"/>
    <property type="match status" value="1"/>
</dbReference>
<dbReference type="Pfam" id="PF02237">
    <property type="entry name" value="BPL_C"/>
    <property type="match status" value="1"/>
</dbReference>
<reference evidence="7 8" key="1">
    <citation type="submission" date="2019-03" db="EMBL/GenBank/DDBJ databases">
        <title>Genomic Encyclopedia of Type Strains, Phase IV (KMG-IV): sequencing the most valuable type-strain genomes for metagenomic binning, comparative biology and taxonomic classification.</title>
        <authorList>
            <person name="Goeker M."/>
        </authorList>
    </citation>
    <scope>NUCLEOTIDE SEQUENCE [LARGE SCALE GENOMIC DNA]</scope>
    <source>
        <strain evidence="7 8">DSM 15969</strain>
    </source>
</reference>
<dbReference type="Gene3D" id="1.10.10.10">
    <property type="entry name" value="Winged helix-like DNA-binding domain superfamily/Winged helix DNA-binding domain"/>
    <property type="match status" value="1"/>
</dbReference>
<dbReference type="InterPro" id="IPR004408">
    <property type="entry name" value="Biotin_CoA_COase_ligase"/>
</dbReference>
<dbReference type="GO" id="GO:0003677">
    <property type="term" value="F:DNA binding"/>
    <property type="evidence" value="ECO:0007669"/>
    <property type="project" value="UniProtKB-UniRule"/>
</dbReference>
<dbReference type="InterPro" id="IPR045864">
    <property type="entry name" value="aa-tRNA-synth_II/BPL/LPL"/>
</dbReference>
<dbReference type="GO" id="GO:0016740">
    <property type="term" value="F:transferase activity"/>
    <property type="evidence" value="ECO:0007669"/>
    <property type="project" value="UniProtKB-ARBA"/>
</dbReference>
<dbReference type="Pfam" id="PF03099">
    <property type="entry name" value="BPL_LplA_LipB"/>
    <property type="match status" value="1"/>
</dbReference>
<comment type="similarity">
    <text evidence="5">Belongs to the biotin--protein ligase family.</text>
</comment>
<dbReference type="EC" id="6.3.4.15" evidence="5"/>
<dbReference type="GO" id="GO:0005737">
    <property type="term" value="C:cytoplasm"/>
    <property type="evidence" value="ECO:0007669"/>
    <property type="project" value="TreeGrafter"/>
</dbReference>